<evidence type="ECO:0000313" key="2">
    <source>
        <dbReference type="Proteomes" id="UP001172101"/>
    </source>
</evidence>
<protein>
    <submittedName>
        <fullName evidence="1">Uncharacterized protein</fullName>
    </submittedName>
</protein>
<accession>A0AA40AWH6</accession>
<dbReference type="RefSeq" id="XP_060299226.1">
    <property type="nucleotide sequence ID" value="XM_060441789.1"/>
</dbReference>
<comment type="caution">
    <text evidence="1">The sequence shown here is derived from an EMBL/GenBank/DDBJ whole genome shotgun (WGS) entry which is preliminary data.</text>
</comment>
<proteinExistence type="predicted"/>
<dbReference type="EMBL" id="JAUIRO010000003">
    <property type="protein sequence ID" value="KAK0723302.1"/>
    <property type="molecule type" value="Genomic_DNA"/>
</dbReference>
<dbReference type="AlphaFoldDB" id="A0AA40AWH6"/>
<evidence type="ECO:0000313" key="1">
    <source>
        <dbReference type="EMBL" id="KAK0723302.1"/>
    </source>
</evidence>
<gene>
    <name evidence="1" type="ORF">B0T26DRAFT_706048</name>
</gene>
<keyword evidence="2" id="KW-1185">Reference proteome</keyword>
<dbReference type="Proteomes" id="UP001172101">
    <property type="component" value="Unassembled WGS sequence"/>
</dbReference>
<organism evidence="1 2">
    <name type="scientific">Lasiosphaeria miniovina</name>
    <dbReference type="NCBI Taxonomy" id="1954250"/>
    <lineage>
        <taxon>Eukaryota</taxon>
        <taxon>Fungi</taxon>
        <taxon>Dikarya</taxon>
        <taxon>Ascomycota</taxon>
        <taxon>Pezizomycotina</taxon>
        <taxon>Sordariomycetes</taxon>
        <taxon>Sordariomycetidae</taxon>
        <taxon>Sordariales</taxon>
        <taxon>Lasiosphaeriaceae</taxon>
        <taxon>Lasiosphaeria</taxon>
    </lineage>
</organism>
<sequence>MRKSNRLPASLQTLNNILDRAVKAGYEPVTSDGVMGKLIAPTLPTYQSLVALASKKLFRKRSLLRGASLRHDGMADSAEG</sequence>
<name>A0AA40AWH6_9PEZI</name>
<reference evidence="1" key="1">
    <citation type="submission" date="2023-06" db="EMBL/GenBank/DDBJ databases">
        <title>Genome-scale phylogeny and comparative genomics of the fungal order Sordariales.</title>
        <authorList>
            <consortium name="Lawrence Berkeley National Laboratory"/>
            <person name="Hensen N."/>
            <person name="Bonometti L."/>
            <person name="Westerberg I."/>
            <person name="Brannstrom I.O."/>
            <person name="Guillou S."/>
            <person name="Cros-Aarteil S."/>
            <person name="Calhoun S."/>
            <person name="Haridas S."/>
            <person name="Kuo A."/>
            <person name="Mondo S."/>
            <person name="Pangilinan J."/>
            <person name="Riley R."/>
            <person name="LaButti K."/>
            <person name="Andreopoulos B."/>
            <person name="Lipzen A."/>
            <person name="Chen C."/>
            <person name="Yanf M."/>
            <person name="Daum C."/>
            <person name="Ng V."/>
            <person name="Clum A."/>
            <person name="Steindorff A."/>
            <person name="Ohm R."/>
            <person name="Martin F."/>
            <person name="Silar P."/>
            <person name="Natvig D."/>
            <person name="Lalanne C."/>
            <person name="Gautier V."/>
            <person name="Ament-velasquez S.L."/>
            <person name="Kruys A."/>
            <person name="Hutchinson M.I."/>
            <person name="Powell A.J."/>
            <person name="Barry K."/>
            <person name="Miller A.N."/>
            <person name="Grigoriev I.V."/>
            <person name="Debuchy R."/>
            <person name="Gladieux P."/>
            <person name="Thoren M.H."/>
            <person name="Johannesson H."/>
        </authorList>
    </citation>
    <scope>NUCLEOTIDE SEQUENCE</scope>
    <source>
        <strain evidence="1">SMH2392-1A</strain>
    </source>
</reference>
<dbReference type="GeneID" id="85325059"/>